<protein>
    <submittedName>
        <fullName evidence="2">Uncharacterized protein</fullName>
    </submittedName>
</protein>
<dbReference type="STRING" id="1296121.A0A1A6AGI6"/>
<feature type="compositionally biased region" description="Polar residues" evidence="1">
    <location>
        <begin position="243"/>
        <end position="255"/>
    </location>
</feature>
<evidence type="ECO:0000313" key="2">
    <source>
        <dbReference type="EMBL" id="OBR89138.1"/>
    </source>
</evidence>
<organism evidence="2">
    <name type="scientific">Kwoniella dejecticola CBS 10117</name>
    <dbReference type="NCBI Taxonomy" id="1296121"/>
    <lineage>
        <taxon>Eukaryota</taxon>
        <taxon>Fungi</taxon>
        <taxon>Dikarya</taxon>
        <taxon>Basidiomycota</taxon>
        <taxon>Agaricomycotina</taxon>
        <taxon>Tremellomycetes</taxon>
        <taxon>Tremellales</taxon>
        <taxon>Cryptococcaceae</taxon>
        <taxon>Kwoniella</taxon>
    </lineage>
</organism>
<dbReference type="InterPro" id="IPR013887">
    <property type="entry name" value="UPF0592"/>
</dbReference>
<accession>A0A1A6AGI6</accession>
<feature type="compositionally biased region" description="Basic and acidic residues" evidence="1">
    <location>
        <begin position="914"/>
        <end position="928"/>
    </location>
</feature>
<feature type="compositionally biased region" description="Basic and acidic residues" evidence="1">
    <location>
        <begin position="542"/>
        <end position="567"/>
    </location>
</feature>
<feature type="compositionally biased region" description="Polar residues" evidence="1">
    <location>
        <begin position="578"/>
        <end position="599"/>
    </location>
</feature>
<gene>
    <name evidence="2" type="ORF">I303_00960</name>
</gene>
<feature type="compositionally biased region" description="Low complexity" evidence="1">
    <location>
        <begin position="872"/>
        <end position="881"/>
    </location>
</feature>
<feature type="compositionally biased region" description="Polar residues" evidence="1">
    <location>
        <begin position="1806"/>
        <end position="1826"/>
    </location>
</feature>
<feature type="compositionally biased region" description="Low complexity" evidence="1">
    <location>
        <begin position="16"/>
        <end position="36"/>
    </location>
</feature>
<feature type="compositionally biased region" description="Polar residues" evidence="1">
    <location>
        <begin position="1833"/>
        <end position="1886"/>
    </location>
</feature>
<feature type="compositionally biased region" description="Low complexity" evidence="1">
    <location>
        <begin position="647"/>
        <end position="673"/>
    </location>
</feature>
<feature type="compositionally biased region" description="Polar residues" evidence="1">
    <location>
        <begin position="130"/>
        <end position="139"/>
    </location>
</feature>
<feature type="region of interest" description="Disordered" evidence="1">
    <location>
        <begin position="694"/>
        <end position="721"/>
    </location>
</feature>
<feature type="region of interest" description="Disordered" evidence="1">
    <location>
        <begin position="15"/>
        <end position="62"/>
    </location>
</feature>
<dbReference type="EMBL" id="KI894027">
    <property type="protein sequence ID" value="OBR89138.1"/>
    <property type="molecule type" value="Genomic_DNA"/>
</dbReference>
<feature type="compositionally biased region" description="Low complexity" evidence="1">
    <location>
        <begin position="768"/>
        <end position="792"/>
    </location>
</feature>
<feature type="compositionally biased region" description="Polar residues" evidence="1">
    <location>
        <begin position="264"/>
        <end position="279"/>
    </location>
</feature>
<sequence length="2006" mass="216530">MSAAAATATTIPLKMPAPASASSNGNVSSNAYASGSISRKVNGRELRSSRRRGGSTGPPVVLGGGVGAIGKAAELGVQNINTDTLVQGMNIVGRLYNQAKSGDHYDTDELYSAIQLDPYSTLYNRPAVAQKSSRSTSPAPNRPLYYPTPAYPTPPKSPLFSSPTSTLQSASATTEKSLSGSASGHSNSSRSGRSRSPGPNTSVPSASASASTNSLSTTASTSSRTLKTPHSTKTEHNPIIASASGSTLDHSSSPSVPIAVQRAKSIQPQNHSPTPNRTQVPPMAQGPLPPTPLISENKYRGSTKPLNIPPNRGKTPPPLEVKESRLSQNWIHIDTPNDESDSSNEKPTVPARSQARLPVAKMVPVKKVSGDLTATDRPPLGRNQSAPPLSPSPQPPKGGRKSLDQLRSTSPSPAPGSRQTSLSTPPNSLLDAASPNLAGPSWRNGAPKVEKPPLFTRKSEDLLRTPKEAAPSKKEIRAMQQRTLGVASTAALAPPVDAEKKGTGLSLKKSSGALKALFQRGASGKGKERERPEVSTTNNRRPSGDELRRPSGDELRRKSGDELRRPSGEQIGRPSMGFQPSPSPAQTHSRSPPHSQGRASLSADRSMYPTPPPMLRAASTGTSPLLGVAGPSASRPPVSNTPATQLPLPASSTQTASPASAPSEKSPETPSSEMIPSSSLPYLSAMANRVSLAPPADIAPTPKVEEITSIGRLPDTSASTPRATIVAPVEISPIKHSRSLHLLSLPDLDLDFDLGFENFNDRALHIGASPTTPRRSPRSPRSPYRRANAAARESPARSYSTRSPRAAPLPPRLQRTASERRRSQSFDGPTTSLPMLEDFWKSSSDFGATVNPTTNAAYISPSVAKFFAAASSTSSPPTLSKMHTPLEKQLPPAPGMSRARSSSPSPSRSRSRRRSDSSRISSSDHARTPSDASSTNETPSPSPPQTPPQRHLDGLGFGEISPEGTIIADTPTPEPIEPKENPVLAKKPIELNVAPDIPLPATPAALASAAIIEPPKPVETEIKVVQDNEESPKPRQRVMSLMSKSQIVNPDPNLTIRALGKEVERLLYAFRYPSQGVTSADRATMLRNDLLNMMLEVDRRAYDPSEEPAYLMLRAACFEWCDALLFELRVEQPANERGACLEGLAAVVESACLSEQALKRSPAHQAKFTQMMIKCMTFVMNKLGAKGVFHNTLLFSGRFLAFAFFRIPHVGEQLVTVLQPPKGALMRFTKNIMMGVPQCPVKPDYPQHLLPLCFDNSRAYTARLAALSAEFPTEEERDAFLFQPGNWLRRWQSDDSELFPAFYRAYHRQLAVYLGPVVGYYEALKRPLPASELMRAPGYAHLATIFAKKCHSYILGSVNAVTTSSSSSNFEATETAGFRGSQKPPVLETANRRLVETISTFANLKVMIPDYERKRMIECDGTQLWTDMIDIWTKNLISKTSLYAPKGIFSLFDLLDGIVDPPYETTSFSISELGHSPHQLEHQPVYSLLDVPHLIYVIRLILTEGEHALTLVKAIAFVFTHWEVLTARPEDREELCLGLLLQKGLFERLLLFWSQSVRSYILRLVVFRLGHIHTKKEDGPAHLVEIESVKLLQTRLDRIKRRHDELEPKAYGLEEESSTKDEPVPSTPVSETGFGSIGMPRSKSTITMVADSPKYVAPINKAEKLLGLGLGLGVDNAERPSSSNDGTGPGAGPKVDGDDVPGSSGKIGKATNWLKKSFGTKKKQRKDSSSNSPSPSNTPVLGESPTLSPPTTVPTLFGSSPEINKSSPRMTIPEVHTEESSPTLNHDSLASGHGQVSRKGKPPSIMTGSPSLLDSSAARSPKNANFSFEFELPTTSPRSDTFDPTPTPNSQLPTSPSKSLLNNGNNSDKRASQGSLNLTKTQTPVSPNGKREPPSPHMSKSFSKRSSLLPPKTASALEDLIKDEDKEKLRSVDGNGSASHSSLSHEYETKDRGYDKRLHAYAIRMLAELEDAQKEYDEWWSDGGVGKMDGAPPRLTVAWPFHEGEE</sequence>
<dbReference type="Pfam" id="PF08578">
    <property type="entry name" value="DUF1765"/>
    <property type="match status" value="1"/>
</dbReference>
<feature type="compositionally biased region" description="Low complexity" evidence="1">
    <location>
        <begin position="503"/>
        <end position="517"/>
    </location>
</feature>
<dbReference type="OrthoDB" id="296767at2759"/>
<feature type="region of interest" description="Disordered" evidence="1">
    <location>
        <begin position="872"/>
        <end position="980"/>
    </location>
</feature>
<feature type="region of interest" description="Disordered" evidence="1">
    <location>
        <begin position="765"/>
        <end position="834"/>
    </location>
</feature>
<dbReference type="VEuPathDB" id="FungiDB:I303_00960"/>
<feature type="compositionally biased region" description="Polar residues" evidence="1">
    <location>
        <begin position="1757"/>
        <end position="1769"/>
    </location>
</feature>
<feature type="compositionally biased region" description="Low complexity" evidence="1">
    <location>
        <begin position="800"/>
        <end position="816"/>
    </location>
</feature>
<proteinExistence type="predicted"/>
<dbReference type="PANTHER" id="PTHR37988:SF1">
    <property type="entry name" value="UPF0592 MEMBRANE PROTEIN C7D4.03C"/>
    <property type="match status" value="1"/>
</dbReference>
<feature type="compositionally biased region" description="Polar residues" evidence="1">
    <location>
        <begin position="405"/>
        <end position="427"/>
    </location>
</feature>
<feature type="compositionally biased region" description="Low complexity" evidence="1">
    <location>
        <begin position="177"/>
        <end position="225"/>
    </location>
</feature>
<evidence type="ECO:0000256" key="1">
    <source>
        <dbReference type="SAM" id="MobiDB-lite"/>
    </source>
</evidence>
<dbReference type="PANTHER" id="PTHR37988">
    <property type="entry name" value="UPF0592 MEMBRANE PROTEIN C7D4.03C"/>
    <property type="match status" value="1"/>
</dbReference>
<reference evidence="2" key="1">
    <citation type="submission" date="2013-07" db="EMBL/GenBank/DDBJ databases">
        <title>The Genome Sequence of Cryptococcus dejecticola CBS10117.</title>
        <authorList>
            <consortium name="The Broad Institute Genome Sequencing Platform"/>
            <person name="Cuomo C."/>
            <person name="Litvintseva A."/>
            <person name="Chen Y."/>
            <person name="Heitman J."/>
            <person name="Sun S."/>
            <person name="Springer D."/>
            <person name="Dromer F."/>
            <person name="Young S.K."/>
            <person name="Zeng Q."/>
            <person name="Gargeya S."/>
            <person name="Fitzgerald M."/>
            <person name="Abouelleil A."/>
            <person name="Alvarado L."/>
            <person name="Berlin A.M."/>
            <person name="Chapman S.B."/>
            <person name="Dewar J."/>
            <person name="Goldberg J."/>
            <person name="Griggs A."/>
            <person name="Gujja S."/>
            <person name="Hansen M."/>
            <person name="Howarth C."/>
            <person name="Imamovic A."/>
            <person name="Larimer J."/>
            <person name="McCowan C."/>
            <person name="Murphy C."/>
            <person name="Pearson M."/>
            <person name="Priest M."/>
            <person name="Roberts A."/>
            <person name="Saif S."/>
            <person name="Shea T."/>
            <person name="Sykes S."/>
            <person name="Wortman J."/>
            <person name="Nusbaum C."/>
            <person name="Birren B."/>
        </authorList>
    </citation>
    <scope>NUCLEOTIDE SEQUENCE [LARGE SCALE GENOMIC DNA]</scope>
    <source>
        <strain evidence="2">CBS 10117</strain>
    </source>
</reference>
<name>A0A1A6AGI6_9TREE</name>
<feature type="compositionally biased region" description="Low complexity" evidence="1">
    <location>
        <begin position="897"/>
        <end position="908"/>
    </location>
</feature>
<feature type="region of interest" description="Disordered" evidence="1">
    <location>
        <begin position="1607"/>
        <end position="1641"/>
    </location>
</feature>
<feature type="compositionally biased region" description="Basic and acidic residues" evidence="1">
    <location>
        <begin position="457"/>
        <end position="477"/>
    </location>
</feature>
<feature type="region of interest" description="Disordered" evidence="1">
    <location>
        <begin position="127"/>
        <end position="678"/>
    </location>
</feature>
<feature type="compositionally biased region" description="Basic and acidic residues" evidence="1">
    <location>
        <begin position="1919"/>
        <end position="1931"/>
    </location>
</feature>
<feature type="compositionally biased region" description="Polar residues" evidence="1">
    <location>
        <begin position="160"/>
        <end position="176"/>
    </location>
</feature>
<feature type="region of interest" description="Disordered" evidence="1">
    <location>
        <begin position="1676"/>
        <end position="1951"/>
    </location>
</feature>